<feature type="transmembrane region" description="Helical" evidence="1">
    <location>
        <begin position="20"/>
        <end position="40"/>
    </location>
</feature>
<name>E0ICR9_9BACL</name>
<dbReference type="Proteomes" id="UP000005387">
    <property type="component" value="Unassembled WGS sequence"/>
</dbReference>
<accession>E0ICR9</accession>
<dbReference type="AlphaFoldDB" id="E0ICR9"/>
<keyword evidence="1" id="KW-0812">Transmembrane</keyword>
<keyword evidence="3" id="KW-1185">Reference proteome</keyword>
<dbReference type="OrthoDB" id="2639582at2"/>
<reference evidence="2 3" key="1">
    <citation type="submission" date="2010-07" db="EMBL/GenBank/DDBJ databases">
        <title>The draft genome of Paenibacillus curdlanolyticus YK9.</title>
        <authorList>
            <consortium name="US DOE Joint Genome Institute (JGI-PGF)"/>
            <person name="Lucas S."/>
            <person name="Copeland A."/>
            <person name="Lapidus A."/>
            <person name="Cheng J.-F."/>
            <person name="Bruce D."/>
            <person name="Goodwin L."/>
            <person name="Pitluck S."/>
            <person name="Land M.L."/>
            <person name="Hauser L."/>
            <person name="Chang Y.-J."/>
            <person name="Jeffries C."/>
            <person name="Anderson I.J."/>
            <person name="Johnson E."/>
            <person name="Loganathan U."/>
            <person name="Mulhopadhyay B."/>
            <person name="Kyrpides N."/>
            <person name="Woyke T.J."/>
        </authorList>
    </citation>
    <scope>NUCLEOTIDE SEQUENCE [LARGE SCALE GENOMIC DNA]</scope>
    <source>
        <strain evidence="2 3">YK9</strain>
    </source>
</reference>
<dbReference type="RefSeq" id="WP_006039446.1">
    <property type="nucleotide sequence ID" value="NZ_AEDD01000009.1"/>
</dbReference>
<evidence type="ECO:0000313" key="2">
    <source>
        <dbReference type="EMBL" id="EFM09955.1"/>
    </source>
</evidence>
<organism evidence="2 3">
    <name type="scientific">Paenibacillus curdlanolyticus YK9</name>
    <dbReference type="NCBI Taxonomy" id="717606"/>
    <lineage>
        <taxon>Bacteria</taxon>
        <taxon>Bacillati</taxon>
        <taxon>Bacillota</taxon>
        <taxon>Bacilli</taxon>
        <taxon>Bacillales</taxon>
        <taxon>Paenibacillaceae</taxon>
        <taxon>Paenibacillus</taxon>
    </lineage>
</organism>
<keyword evidence="1" id="KW-1133">Transmembrane helix</keyword>
<sequence>MEHKPILTYSPRETRSFRIASLFYAALFGGAITAAAMGLLNARMLMIKGKKLALLWTVSILFVAVKIAYEALLLPVAFEVDHRLLFPLFKLPDLLLFLFFYHMLKTPYRLHMIYHGNYHYLFHRGIALLIGAVSIAIDLTIVTSSIMK</sequence>
<feature type="transmembrane region" description="Helical" evidence="1">
    <location>
        <begin position="84"/>
        <end position="104"/>
    </location>
</feature>
<dbReference type="EMBL" id="AEDD01000009">
    <property type="protein sequence ID" value="EFM09955.1"/>
    <property type="molecule type" value="Genomic_DNA"/>
</dbReference>
<protein>
    <submittedName>
        <fullName evidence="2">Uncharacterized protein</fullName>
    </submittedName>
</protein>
<keyword evidence="1" id="KW-0472">Membrane</keyword>
<evidence type="ECO:0000256" key="1">
    <source>
        <dbReference type="SAM" id="Phobius"/>
    </source>
</evidence>
<proteinExistence type="predicted"/>
<evidence type="ECO:0000313" key="3">
    <source>
        <dbReference type="Proteomes" id="UP000005387"/>
    </source>
</evidence>
<dbReference type="STRING" id="717606.PaecuDRAFT_3458"/>
<gene>
    <name evidence="2" type="ORF">PaecuDRAFT_3458</name>
</gene>
<feature type="transmembrane region" description="Helical" evidence="1">
    <location>
        <begin position="125"/>
        <end position="147"/>
    </location>
</feature>
<feature type="transmembrane region" description="Helical" evidence="1">
    <location>
        <begin position="52"/>
        <end position="78"/>
    </location>
</feature>